<organism evidence="1 2">
    <name type="scientific">Xylophilus rhododendri</name>
    <dbReference type="NCBI Taxonomy" id="2697032"/>
    <lineage>
        <taxon>Bacteria</taxon>
        <taxon>Pseudomonadati</taxon>
        <taxon>Pseudomonadota</taxon>
        <taxon>Betaproteobacteria</taxon>
        <taxon>Burkholderiales</taxon>
        <taxon>Xylophilus</taxon>
    </lineage>
</organism>
<dbReference type="RefSeq" id="WP_160551615.1">
    <property type="nucleotide sequence ID" value="NZ_CP047650.1"/>
</dbReference>
<accession>A0A857J5J2</accession>
<proteinExistence type="predicted"/>
<evidence type="ECO:0000313" key="2">
    <source>
        <dbReference type="Proteomes" id="UP000464787"/>
    </source>
</evidence>
<dbReference type="KEGG" id="xyk:GT347_08880"/>
<protein>
    <submittedName>
        <fullName evidence="1">Uncharacterized protein</fullName>
    </submittedName>
</protein>
<reference evidence="1 2" key="1">
    <citation type="submission" date="2020-01" db="EMBL/GenBank/DDBJ databases">
        <title>Genome sequencing of strain KACC 21265.</title>
        <authorList>
            <person name="Heo J."/>
            <person name="Kim S.-J."/>
            <person name="Kim J.-S."/>
            <person name="Hong S.-B."/>
            <person name="Kwon S.-W."/>
        </authorList>
    </citation>
    <scope>NUCLEOTIDE SEQUENCE [LARGE SCALE GENOMIC DNA]</scope>
    <source>
        <strain evidence="1 2">KACC 21265</strain>
    </source>
</reference>
<keyword evidence="2" id="KW-1185">Reference proteome</keyword>
<sequence>MIVRIEIEGGRAGFYEYRVVYDTEELYADAGLDSVADCLVGAIEGMPPDALAAEIWYRAIVSGTYSLPVIAANHEGIAQHAVNTSEAIREALGEDDFKDE</sequence>
<dbReference type="Proteomes" id="UP000464787">
    <property type="component" value="Chromosome"/>
</dbReference>
<dbReference type="AlphaFoldDB" id="A0A857J5J2"/>
<gene>
    <name evidence="1" type="ORF">GT347_08880</name>
</gene>
<evidence type="ECO:0000313" key="1">
    <source>
        <dbReference type="EMBL" id="QHI98098.1"/>
    </source>
</evidence>
<name>A0A857J5J2_9BURK</name>
<dbReference type="EMBL" id="CP047650">
    <property type="protein sequence ID" value="QHI98098.1"/>
    <property type="molecule type" value="Genomic_DNA"/>
</dbReference>